<dbReference type="Pfam" id="PF01546">
    <property type="entry name" value="Peptidase_M20"/>
    <property type="match status" value="1"/>
</dbReference>
<accession>A0A2I1NC09</accession>
<dbReference type="GO" id="GO:0008777">
    <property type="term" value="F:acetylornithine deacetylase activity"/>
    <property type="evidence" value="ECO:0007669"/>
    <property type="project" value="TreeGrafter"/>
</dbReference>
<dbReference type="InterPro" id="IPR005941">
    <property type="entry name" value="DapE_proteobac"/>
</dbReference>
<evidence type="ECO:0000256" key="9">
    <source>
        <dbReference type="ARBA" id="ARBA00022801"/>
    </source>
</evidence>
<dbReference type="EC" id="3.5.1.18" evidence="5 15"/>
<dbReference type="InterPro" id="IPR011650">
    <property type="entry name" value="Peptidase_M20_dimer"/>
</dbReference>
<keyword evidence="7" id="KW-0028">Amino-acid biosynthesis</keyword>
<dbReference type="NCBIfam" id="TIGR01246">
    <property type="entry name" value="dapE_proteo"/>
    <property type="match status" value="1"/>
</dbReference>
<evidence type="ECO:0000256" key="2">
    <source>
        <dbReference type="ARBA" id="ARBA00005130"/>
    </source>
</evidence>
<evidence type="ECO:0000256" key="1">
    <source>
        <dbReference type="ARBA" id="ARBA00001947"/>
    </source>
</evidence>
<dbReference type="NCBIfam" id="NF009557">
    <property type="entry name" value="PRK13009.1"/>
    <property type="match status" value="1"/>
</dbReference>
<evidence type="ECO:0000256" key="13">
    <source>
        <dbReference type="ARBA" id="ARBA00023285"/>
    </source>
</evidence>
<dbReference type="SUPFAM" id="SSF53187">
    <property type="entry name" value="Zn-dependent exopeptidases"/>
    <property type="match status" value="1"/>
</dbReference>
<dbReference type="Proteomes" id="UP000234639">
    <property type="component" value="Unassembled WGS sequence"/>
</dbReference>
<dbReference type="UniPathway" id="UPA00034">
    <property type="reaction ID" value="UER00021"/>
</dbReference>
<dbReference type="RefSeq" id="WP_101636419.1">
    <property type="nucleotide sequence ID" value="NZ_JAPXGM010000002.1"/>
</dbReference>
<keyword evidence="9 17" id="KW-0378">Hydrolase</keyword>
<evidence type="ECO:0000313" key="18">
    <source>
        <dbReference type="EMBL" id="PKZ29924.1"/>
    </source>
</evidence>
<feature type="domain" description="Peptidase M20 dimerisation" evidence="16">
    <location>
        <begin position="172"/>
        <end position="270"/>
    </location>
</feature>
<dbReference type="AlphaFoldDB" id="A0A2I1NC09"/>
<keyword evidence="10" id="KW-0862">Zinc</keyword>
<dbReference type="CDD" id="cd03891">
    <property type="entry name" value="M20_DapE_proteobac"/>
    <property type="match status" value="1"/>
</dbReference>
<comment type="cofactor">
    <cofactor evidence="1">
        <name>Zn(2+)</name>
        <dbReference type="ChEBI" id="CHEBI:29105"/>
    </cofactor>
</comment>
<dbReference type="GO" id="GO:0009014">
    <property type="term" value="F:succinyl-diaminopimelate desuccinylase activity"/>
    <property type="evidence" value="ECO:0007669"/>
    <property type="project" value="UniProtKB-UniRule"/>
</dbReference>
<keyword evidence="12" id="KW-0457">Lysine biosynthesis</keyword>
<comment type="similarity">
    <text evidence="3">Belongs to the peptidase M20A family. DapE subfamily.</text>
</comment>
<evidence type="ECO:0000256" key="4">
    <source>
        <dbReference type="ARBA" id="ARBA00011738"/>
    </source>
</evidence>
<evidence type="ECO:0000256" key="6">
    <source>
        <dbReference type="ARBA" id="ARBA00022391"/>
    </source>
</evidence>
<dbReference type="GO" id="GO:0006526">
    <property type="term" value="P:L-arginine biosynthetic process"/>
    <property type="evidence" value="ECO:0007669"/>
    <property type="project" value="TreeGrafter"/>
</dbReference>
<dbReference type="GO" id="GO:0019877">
    <property type="term" value="P:diaminopimelate biosynthetic process"/>
    <property type="evidence" value="ECO:0007669"/>
    <property type="project" value="UniProtKB-KW"/>
</dbReference>
<dbReference type="EMBL" id="JAPXGO010000002">
    <property type="protein sequence ID" value="MCZ6159458.1"/>
    <property type="molecule type" value="Genomic_DNA"/>
</dbReference>
<dbReference type="GO" id="GO:0046872">
    <property type="term" value="F:metal ion binding"/>
    <property type="evidence" value="ECO:0007669"/>
    <property type="project" value="UniProtKB-KW"/>
</dbReference>
<dbReference type="PROSITE" id="PS00759">
    <property type="entry name" value="ARGE_DAPE_CPG2_2"/>
    <property type="match status" value="1"/>
</dbReference>
<gene>
    <name evidence="18" type="primary">dapE</name>
    <name evidence="18" type="ORF">CYJ41_00335</name>
    <name evidence="17" type="ORF">O6B32_03095</name>
</gene>
<dbReference type="EMBL" id="PKHU01000001">
    <property type="protein sequence ID" value="PKZ29924.1"/>
    <property type="molecule type" value="Genomic_DNA"/>
</dbReference>
<comment type="caution">
    <text evidence="18">The sequence shown here is derived from an EMBL/GenBank/DDBJ whole genome shotgun (WGS) entry which is preliminary data.</text>
</comment>
<evidence type="ECO:0000256" key="14">
    <source>
        <dbReference type="ARBA" id="ARBA00051301"/>
    </source>
</evidence>
<evidence type="ECO:0000256" key="12">
    <source>
        <dbReference type="ARBA" id="ARBA00023154"/>
    </source>
</evidence>
<dbReference type="InterPro" id="IPR050072">
    <property type="entry name" value="Peptidase_M20A"/>
</dbReference>
<organism evidence="18 19">
    <name type="scientific">Campylobacter ureolyticus</name>
    <dbReference type="NCBI Taxonomy" id="827"/>
    <lineage>
        <taxon>Bacteria</taxon>
        <taxon>Pseudomonadati</taxon>
        <taxon>Campylobacterota</taxon>
        <taxon>Epsilonproteobacteria</taxon>
        <taxon>Campylobacterales</taxon>
        <taxon>Campylobacteraceae</taxon>
        <taxon>Campylobacter</taxon>
    </lineage>
</organism>
<comment type="subunit">
    <text evidence="4">Homodimer.</text>
</comment>
<evidence type="ECO:0000256" key="3">
    <source>
        <dbReference type="ARBA" id="ARBA00006746"/>
    </source>
</evidence>
<dbReference type="Pfam" id="PF07687">
    <property type="entry name" value="M20_dimer"/>
    <property type="match status" value="1"/>
</dbReference>
<name>A0A2I1NC09_9BACT</name>
<keyword evidence="13" id="KW-0170">Cobalt</keyword>
<dbReference type="SUPFAM" id="SSF55031">
    <property type="entry name" value="Bacterial exopeptidase dimerisation domain"/>
    <property type="match status" value="1"/>
</dbReference>
<reference evidence="18 19" key="1">
    <citation type="submission" date="2017-12" db="EMBL/GenBank/DDBJ databases">
        <title>Phylogenetic diversity of female urinary microbiome.</title>
        <authorList>
            <person name="Thomas-White K."/>
            <person name="Wolfe A.J."/>
        </authorList>
    </citation>
    <scope>NUCLEOTIDE SEQUENCE [LARGE SCALE GENOMIC DNA]</scope>
    <source>
        <strain evidence="18 19">UMB0112</strain>
    </source>
</reference>
<dbReference type="InterPro" id="IPR001261">
    <property type="entry name" value="ArgE/DapE_CS"/>
</dbReference>
<evidence type="ECO:0000256" key="10">
    <source>
        <dbReference type="ARBA" id="ARBA00022833"/>
    </source>
</evidence>
<keyword evidence="8" id="KW-0479">Metal-binding</keyword>
<proteinExistence type="inferred from homology"/>
<evidence type="ECO:0000259" key="16">
    <source>
        <dbReference type="Pfam" id="PF07687"/>
    </source>
</evidence>
<sequence>MKKEIDQELSLLTELLKFKSITPNDDGCLNYIAMLFVDFETKFIEKNGVKNLFLKKKFGDGDHLCFAGHVDVVPPGDGWQSDPFKPVIKDGYIYARGSQDMKSGVAAFLSAILETDDFDGTLSILLTSDEEGDAIYGTREVLKYLDEIGELPDYAVVAEPTSDMKFGDTIKVGRRGSINGTLTIKGKQGHAAYPNKCINPAHILATKFNEFAGFNLDNGDEFFEPSKIVITDIRGGMEVCNVTPNEVKIMFNVRNGMLTNLEKVENYIKNLYDGYEIDLKISASSFPFITSKNSKIIKNLSKSVEKISSIKPKLNTAGGTSDAKYFAKFGVECAEFGVINDRIHSLDERVSIDEYKNLCKIFKDLIQNFN</sequence>
<evidence type="ECO:0000256" key="7">
    <source>
        <dbReference type="ARBA" id="ARBA00022605"/>
    </source>
</evidence>
<reference evidence="17" key="2">
    <citation type="submission" date="2022-12" db="EMBL/GenBank/DDBJ databases">
        <title>Species Delineation and Comparative Genomics within the Campylobacter ureolyticus Complex.</title>
        <authorList>
            <person name="Maki J."/>
            <person name="Howard M."/>
            <person name="Connelly S."/>
            <person name="Hardy D.J."/>
            <person name="Cameron A."/>
        </authorList>
    </citation>
    <scope>NUCLEOTIDE SEQUENCE</scope>
    <source>
        <strain evidence="17">URMC_787</strain>
    </source>
</reference>
<evidence type="ECO:0000256" key="11">
    <source>
        <dbReference type="ARBA" id="ARBA00022915"/>
    </source>
</evidence>
<evidence type="ECO:0000256" key="5">
    <source>
        <dbReference type="ARBA" id="ARBA00011921"/>
    </source>
</evidence>
<dbReference type="PANTHER" id="PTHR43808">
    <property type="entry name" value="ACETYLORNITHINE DEACETYLASE"/>
    <property type="match status" value="1"/>
</dbReference>
<dbReference type="InterPro" id="IPR002933">
    <property type="entry name" value="Peptidase_M20"/>
</dbReference>
<dbReference type="InterPro" id="IPR036264">
    <property type="entry name" value="Bact_exopeptidase_dim_dom"/>
</dbReference>
<evidence type="ECO:0000313" key="19">
    <source>
        <dbReference type="Proteomes" id="UP000234639"/>
    </source>
</evidence>
<dbReference type="PANTHER" id="PTHR43808:SF31">
    <property type="entry name" value="N-ACETYL-L-CITRULLINE DEACETYLASE"/>
    <property type="match status" value="1"/>
</dbReference>
<dbReference type="Proteomes" id="UP001075225">
    <property type="component" value="Unassembled WGS sequence"/>
</dbReference>
<protein>
    <recommendedName>
        <fullName evidence="6 15">Succinyl-diaminopimelate desuccinylase</fullName>
        <ecNumber evidence="5 15">3.5.1.18</ecNumber>
    </recommendedName>
</protein>
<evidence type="ECO:0000313" key="17">
    <source>
        <dbReference type="EMBL" id="MCZ6159458.1"/>
    </source>
</evidence>
<dbReference type="Gene3D" id="3.40.630.10">
    <property type="entry name" value="Zn peptidases"/>
    <property type="match status" value="2"/>
</dbReference>
<comment type="catalytic activity">
    <reaction evidence="14">
        <text>N-succinyl-(2S,6S)-2,6-diaminopimelate + H2O = (2S,6S)-2,6-diaminopimelate + succinate</text>
        <dbReference type="Rhea" id="RHEA:22608"/>
        <dbReference type="ChEBI" id="CHEBI:15377"/>
        <dbReference type="ChEBI" id="CHEBI:30031"/>
        <dbReference type="ChEBI" id="CHEBI:57609"/>
        <dbReference type="ChEBI" id="CHEBI:58087"/>
        <dbReference type="EC" id="3.5.1.18"/>
    </reaction>
</comment>
<keyword evidence="11" id="KW-0220">Diaminopimelate biosynthesis</keyword>
<dbReference type="GO" id="GO:0009089">
    <property type="term" value="P:lysine biosynthetic process via diaminopimelate"/>
    <property type="evidence" value="ECO:0007669"/>
    <property type="project" value="UniProtKB-UniRule"/>
</dbReference>
<dbReference type="HAMAP" id="MF_01690">
    <property type="entry name" value="DapE"/>
    <property type="match status" value="1"/>
</dbReference>
<comment type="pathway">
    <text evidence="2">Amino-acid biosynthesis; L-lysine biosynthesis via DAP pathway; LL-2,6-diaminopimelate from (S)-tetrahydrodipicolinate (succinylase route): step 3/3.</text>
</comment>
<evidence type="ECO:0000256" key="15">
    <source>
        <dbReference type="NCBIfam" id="TIGR01246"/>
    </source>
</evidence>
<evidence type="ECO:0000256" key="8">
    <source>
        <dbReference type="ARBA" id="ARBA00022723"/>
    </source>
</evidence>